<sequence length="67" mass="7769">KIYSASAKEPWVLATNLPVETRTPTQLVRLYSKRMQIEETFRDLKSPAYGLGLRHSRTSSPERFDIM</sequence>
<accession>A0ABS3ABS0</accession>
<dbReference type="Proteomes" id="UP000779070">
    <property type="component" value="Unassembled WGS sequence"/>
</dbReference>
<evidence type="ECO:0000313" key="2">
    <source>
        <dbReference type="EMBL" id="MBN3580747.1"/>
    </source>
</evidence>
<dbReference type="PANTHER" id="PTHR35404:SF8">
    <property type="entry name" value="TRANSPOSASE OF TN10"/>
    <property type="match status" value="1"/>
</dbReference>
<organism evidence="2 3">
    <name type="scientific">Vibrio neptunius</name>
    <dbReference type="NCBI Taxonomy" id="170651"/>
    <lineage>
        <taxon>Bacteria</taxon>
        <taxon>Pseudomonadati</taxon>
        <taxon>Pseudomonadota</taxon>
        <taxon>Gammaproteobacteria</taxon>
        <taxon>Vibrionales</taxon>
        <taxon>Vibrionaceae</taxon>
        <taxon>Vibrio</taxon>
    </lineage>
</organism>
<name>A0ABS3ABS0_9VIBR</name>
<dbReference type="Pfam" id="PF01609">
    <property type="entry name" value="DDE_Tnp_1"/>
    <property type="match status" value="1"/>
</dbReference>
<dbReference type="PANTHER" id="PTHR35404">
    <property type="entry name" value="TRANSPOSASE OF TN10"/>
    <property type="match status" value="1"/>
</dbReference>
<dbReference type="SUPFAM" id="SSF53098">
    <property type="entry name" value="Ribonuclease H-like"/>
    <property type="match status" value="1"/>
</dbReference>
<dbReference type="InterPro" id="IPR012337">
    <property type="entry name" value="RNaseH-like_sf"/>
</dbReference>
<feature type="domain" description="Transposase IS4-like" evidence="1">
    <location>
        <begin position="14"/>
        <end position="60"/>
    </location>
</feature>
<feature type="non-terminal residue" evidence="2">
    <location>
        <position position="1"/>
    </location>
</feature>
<dbReference type="RefSeq" id="WP_206377258.1">
    <property type="nucleotide sequence ID" value="NZ_CAWPTM010000085.1"/>
</dbReference>
<dbReference type="EMBL" id="JAFHLB010000167">
    <property type="protein sequence ID" value="MBN3580747.1"/>
    <property type="molecule type" value="Genomic_DNA"/>
</dbReference>
<dbReference type="InterPro" id="IPR002559">
    <property type="entry name" value="Transposase_11"/>
</dbReference>
<reference evidence="2 3" key="1">
    <citation type="submission" date="2021-02" db="EMBL/GenBank/DDBJ databases">
        <title>Draft Genome Sequences of 5 Vibrio neptunius Strains Isolated From of Bivalve Hatcheries.</title>
        <authorList>
            <person name="Galvis F."/>
            <person name="Barja J.L."/>
            <person name="Lemos M.L."/>
            <person name="Balado M."/>
        </authorList>
    </citation>
    <scope>NUCLEOTIDE SEQUENCE [LARGE SCALE GENOMIC DNA]</scope>
    <source>
        <strain evidence="2 3">PP-145.98</strain>
    </source>
</reference>
<dbReference type="Gene3D" id="3.90.350.10">
    <property type="entry name" value="Transposase Inhibitor Protein From Tn5, Chain A, domain 1"/>
    <property type="match status" value="1"/>
</dbReference>
<feature type="non-terminal residue" evidence="2">
    <location>
        <position position="67"/>
    </location>
</feature>
<proteinExistence type="predicted"/>
<evidence type="ECO:0000313" key="3">
    <source>
        <dbReference type="Proteomes" id="UP000779070"/>
    </source>
</evidence>
<protein>
    <submittedName>
        <fullName evidence="2">Transposase</fullName>
    </submittedName>
</protein>
<evidence type="ECO:0000259" key="1">
    <source>
        <dbReference type="Pfam" id="PF01609"/>
    </source>
</evidence>
<comment type="caution">
    <text evidence="2">The sequence shown here is derived from an EMBL/GenBank/DDBJ whole genome shotgun (WGS) entry which is preliminary data.</text>
</comment>
<keyword evidence="3" id="KW-1185">Reference proteome</keyword>
<gene>
    <name evidence="2" type="ORF">JYA62_24595</name>
</gene>